<feature type="domain" description="Activator of Hsp90 ATPase homologue 1/2-like C-terminal" evidence="2">
    <location>
        <begin position="3"/>
        <end position="112"/>
    </location>
</feature>
<keyword evidence="4" id="KW-1185">Reference proteome</keyword>
<organism evidence="3 4">
    <name type="scientific">Fontibacillus phaseoli</name>
    <dbReference type="NCBI Taxonomy" id="1416533"/>
    <lineage>
        <taxon>Bacteria</taxon>
        <taxon>Bacillati</taxon>
        <taxon>Bacillota</taxon>
        <taxon>Bacilli</taxon>
        <taxon>Bacillales</taxon>
        <taxon>Paenibacillaceae</taxon>
        <taxon>Fontibacillus</taxon>
    </lineage>
</organism>
<comment type="similarity">
    <text evidence="1">Belongs to the AHA1 family.</text>
</comment>
<accession>A0A369BAV6</accession>
<sequence length="139" mass="16070">MNYPVPQVWSFLTENGKLKQWFPELSLAELVEGGAVKFDMGDGSYEEMTLLEVKPSSVLEYTWDRDRVRFELYPTAEGCRLLLIEKITRITDHTPRDLAGWHVCLDVISALLDGRELESRKAEWEKRYAQYREAVSAIG</sequence>
<name>A0A369BAV6_9BACL</name>
<dbReference type="SUPFAM" id="SSF55961">
    <property type="entry name" value="Bet v1-like"/>
    <property type="match status" value="1"/>
</dbReference>
<evidence type="ECO:0000259" key="2">
    <source>
        <dbReference type="Pfam" id="PF08327"/>
    </source>
</evidence>
<dbReference type="Gene3D" id="3.30.530.20">
    <property type="match status" value="1"/>
</dbReference>
<evidence type="ECO:0000313" key="4">
    <source>
        <dbReference type="Proteomes" id="UP000253090"/>
    </source>
</evidence>
<dbReference type="InterPro" id="IPR013538">
    <property type="entry name" value="ASHA1/2-like_C"/>
</dbReference>
<dbReference type="CDD" id="cd08899">
    <property type="entry name" value="SRPBCC_CalC_Aha1-like_6"/>
    <property type="match status" value="1"/>
</dbReference>
<protein>
    <submittedName>
        <fullName evidence="3">Uncharacterized protein YndB with AHSA1/START domain</fullName>
    </submittedName>
</protein>
<comment type="caution">
    <text evidence="3">The sequence shown here is derived from an EMBL/GenBank/DDBJ whole genome shotgun (WGS) entry which is preliminary data.</text>
</comment>
<dbReference type="Proteomes" id="UP000253090">
    <property type="component" value="Unassembled WGS sequence"/>
</dbReference>
<dbReference type="EMBL" id="QPJW01000006">
    <property type="protein sequence ID" value="RCX18669.1"/>
    <property type="molecule type" value="Genomic_DNA"/>
</dbReference>
<evidence type="ECO:0000313" key="3">
    <source>
        <dbReference type="EMBL" id="RCX18669.1"/>
    </source>
</evidence>
<dbReference type="InterPro" id="IPR023393">
    <property type="entry name" value="START-like_dom_sf"/>
</dbReference>
<proteinExistence type="inferred from homology"/>
<dbReference type="RefSeq" id="WP_245954886.1">
    <property type="nucleotide sequence ID" value="NZ_QPJW01000006.1"/>
</dbReference>
<reference evidence="3 4" key="1">
    <citation type="submission" date="2018-07" db="EMBL/GenBank/DDBJ databases">
        <title>Genomic Encyclopedia of Type Strains, Phase III (KMG-III): the genomes of soil and plant-associated and newly described type strains.</title>
        <authorList>
            <person name="Whitman W."/>
        </authorList>
    </citation>
    <scope>NUCLEOTIDE SEQUENCE [LARGE SCALE GENOMIC DNA]</scope>
    <source>
        <strain evidence="3 4">CECT 8333</strain>
    </source>
</reference>
<evidence type="ECO:0000256" key="1">
    <source>
        <dbReference type="ARBA" id="ARBA00006817"/>
    </source>
</evidence>
<dbReference type="Pfam" id="PF08327">
    <property type="entry name" value="AHSA1"/>
    <property type="match status" value="1"/>
</dbReference>
<gene>
    <name evidence="3" type="ORF">DFP94_106203</name>
</gene>
<dbReference type="AlphaFoldDB" id="A0A369BAV6"/>